<sequence length="471" mass="54301">MKNLLIICLLFTAIGVKAQTVKGNKKAVNKWGCTSCDTLILKPGKPVLIFHNIPPVLSADEFQHVRQLKESDLSDESINYKFGLSALSNAQREWDELQIHFPKEKFNYKYLFKHTYLKVMNSTREVVNMLTLPDEYKGFVYWSGKAGDKVVKREEMYQLTELVAKHRKARFRSGYMIKHDQDSVAIAHYKTVFNPTRESAGQALFFAVNLNFKDYYLPLQLFNLKDVKEIKLTSDVSNYRNVILDFNNKGQVIKMLDALKAVSVEYKDGAPHLFTDGNVQFQEFSYSGDTVIVANKWDHKLDLYTRAGNFYFKTKSYLLYEPVRYRKELVLSQNDLILQADGSADLAVQAYNPNKDVLDMLTAPAVNEESRQTITHVSSVTGTLPLTIKYRVYYDSKFTVLTEEQYMDAKGNLILDKTVDGIRRRHLFKMKDGRPLSLTIKTQILSDDGKSVLSESKRFKPQVINFSYQYY</sequence>
<evidence type="ECO:0000313" key="2">
    <source>
        <dbReference type="EMBL" id="KIO75442.1"/>
    </source>
</evidence>
<gene>
    <name evidence="2" type="ORF">TH53_20965</name>
</gene>
<reference evidence="2 3" key="1">
    <citation type="submission" date="2015-01" db="EMBL/GenBank/DDBJ databases">
        <title>Draft genome sequence of Pedobacter sp. NL19 isolated from sludge of an effluent treatment pond in an abandoned uranium mine.</title>
        <authorList>
            <person name="Santos T."/>
            <person name="Caetano T."/>
            <person name="Covas C."/>
            <person name="Cruz A."/>
            <person name="Mendo S."/>
        </authorList>
    </citation>
    <scope>NUCLEOTIDE SEQUENCE [LARGE SCALE GENOMIC DNA]</scope>
    <source>
        <strain evidence="2 3">NL19</strain>
    </source>
</reference>
<dbReference type="Proteomes" id="UP000032049">
    <property type="component" value="Unassembled WGS sequence"/>
</dbReference>
<feature type="chain" id="PRO_5002210571" evidence="1">
    <location>
        <begin position="19"/>
        <end position="471"/>
    </location>
</feature>
<evidence type="ECO:0000313" key="3">
    <source>
        <dbReference type="Proteomes" id="UP000032049"/>
    </source>
</evidence>
<feature type="signal peptide" evidence="1">
    <location>
        <begin position="1"/>
        <end position="18"/>
    </location>
</feature>
<keyword evidence="1" id="KW-0732">Signal</keyword>
<comment type="caution">
    <text evidence="2">The sequence shown here is derived from an EMBL/GenBank/DDBJ whole genome shotgun (WGS) entry which is preliminary data.</text>
</comment>
<protein>
    <submittedName>
        <fullName evidence="2">Uncharacterized protein</fullName>
    </submittedName>
</protein>
<dbReference type="EMBL" id="JXRA01000102">
    <property type="protein sequence ID" value="KIO75442.1"/>
    <property type="molecule type" value="Genomic_DNA"/>
</dbReference>
<proteinExistence type="predicted"/>
<name>A0A0D0GDP1_9SPHI</name>
<accession>A0A0D0GDP1</accession>
<dbReference type="OrthoDB" id="748322at2"/>
<dbReference type="AlphaFoldDB" id="A0A0D0GDP1"/>
<organism evidence="2 3">
    <name type="scientific">Pedobacter lusitanus</name>
    <dbReference type="NCBI Taxonomy" id="1503925"/>
    <lineage>
        <taxon>Bacteria</taxon>
        <taxon>Pseudomonadati</taxon>
        <taxon>Bacteroidota</taxon>
        <taxon>Sphingobacteriia</taxon>
        <taxon>Sphingobacteriales</taxon>
        <taxon>Sphingobacteriaceae</taxon>
        <taxon>Pedobacter</taxon>
    </lineage>
</organism>
<keyword evidence="3" id="KW-1185">Reference proteome</keyword>
<dbReference type="RefSeq" id="WP_041885159.1">
    <property type="nucleotide sequence ID" value="NZ_CP157278.1"/>
</dbReference>
<evidence type="ECO:0000256" key="1">
    <source>
        <dbReference type="SAM" id="SignalP"/>
    </source>
</evidence>